<gene>
    <name evidence="1" type="ORF">H5410_052992</name>
</gene>
<accession>A0A9J5X4N8</accession>
<comment type="caution">
    <text evidence="1">The sequence shown here is derived from an EMBL/GenBank/DDBJ whole genome shotgun (WGS) entry which is preliminary data.</text>
</comment>
<name>A0A9J5X4N8_SOLCO</name>
<protein>
    <submittedName>
        <fullName evidence="1">Uncharacterized protein</fullName>
    </submittedName>
</protein>
<dbReference type="EMBL" id="JACXVP010000010">
    <property type="protein sequence ID" value="KAG5582365.1"/>
    <property type="molecule type" value="Genomic_DNA"/>
</dbReference>
<dbReference type="Proteomes" id="UP000824120">
    <property type="component" value="Chromosome 10"/>
</dbReference>
<reference evidence="1 2" key="1">
    <citation type="submission" date="2020-09" db="EMBL/GenBank/DDBJ databases">
        <title>De no assembly of potato wild relative species, Solanum commersonii.</title>
        <authorList>
            <person name="Cho K."/>
        </authorList>
    </citation>
    <scope>NUCLEOTIDE SEQUENCE [LARGE SCALE GENOMIC DNA]</scope>
    <source>
        <strain evidence="1">LZ3.2</strain>
        <tissue evidence="1">Leaf</tissue>
    </source>
</reference>
<evidence type="ECO:0000313" key="1">
    <source>
        <dbReference type="EMBL" id="KAG5582365.1"/>
    </source>
</evidence>
<dbReference type="AlphaFoldDB" id="A0A9J5X4N8"/>
<sequence length="214" mass="24170">MEPVVPNDKNDSFSRLKETRSSPWIIGNSNFRRNFFQIFSWTSLNTLAMELVGLDGQNIPFSRSNDPWSSLPSFLVIRNSDFPLTTKRAYFQGQTSLGVGEPPILSIFVCNSSQSFLFTIFLEIRNFDLALTAKTTYFQSQTSPGAGKAPIFSIFVCYSPWSFGDPEFARYFCQKFSWTFVKTLVMVPLGPDGKNEPFSRSNDPRGSSPSFLVI</sequence>
<proteinExistence type="predicted"/>
<keyword evidence="2" id="KW-1185">Reference proteome</keyword>
<evidence type="ECO:0000313" key="2">
    <source>
        <dbReference type="Proteomes" id="UP000824120"/>
    </source>
</evidence>
<organism evidence="1 2">
    <name type="scientific">Solanum commersonii</name>
    <name type="common">Commerson's wild potato</name>
    <name type="synonym">Commerson's nightshade</name>
    <dbReference type="NCBI Taxonomy" id="4109"/>
    <lineage>
        <taxon>Eukaryota</taxon>
        <taxon>Viridiplantae</taxon>
        <taxon>Streptophyta</taxon>
        <taxon>Embryophyta</taxon>
        <taxon>Tracheophyta</taxon>
        <taxon>Spermatophyta</taxon>
        <taxon>Magnoliopsida</taxon>
        <taxon>eudicotyledons</taxon>
        <taxon>Gunneridae</taxon>
        <taxon>Pentapetalae</taxon>
        <taxon>asterids</taxon>
        <taxon>lamiids</taxon>
        <taxon>Solanales</taxon>
        <taxon>Solanaceae</taxon>
        <taxon>Solanoideae</taxon>
        <taxon>Solaneae</taxon>
        <taxon>Solanum</taxon>
    </lineage>
</organism>